<dbReference type="InterPro" id="IPR019775">
    <property type="entry name" value="WD40_repeat_CS"/>
</dbReference>
<feature type="repeat" description="WD" evidence="9">
    <location>
        <begin position="389"/>
        <end position="423"/>
    </location>
</feature>
<dbReference type="InterPro" id="IPR015943">
    <property type="entry name" value="WD40/YVTN_repeat-like_dom_sf"/>
</dbReference>
<dbReference type="GO" id="GO:0016567">
    <property type="term" value="P:protein ubiquitination"/>
    <property type="evidence" value="ECO:0007669"/>
    <property type="project" value="UniProtKB-UniPathway"/>
</dbReference>
<evidence type="ECO:0000256" key="2">
    <source>
        <dbReference type="ARBA" id="ARBA00005649"/>
    </source>
</evidence>
<feature type="compositionally biased region" description="Polar residues" evidence="10">
    <location>
        <begin position="10"/>
        <end position="19"/>
    </location>
</feature>
<dbReference type="PANTHER" id="PTHR22851">
    <property type="entry name" value="U3 SMALL NUCLEOLAR RNA U3 SNORNA ASSOCIATED PROTEIN"/>
    <property type="match status" value="1"/>
</dbReference>
<evidence type="ECO:0000256" key="4">
    <source>
        <dbReference type="ARBA" id="ARBA00022574"/>
    </source>
</evidence>
<feature type="repeat" description="WD" evidence="9">
    <location>
        <begin position="347"/>
        <end position="388"/>
    </location>
</feature>
<dbReference type="AlphaFoldDB" id="A0A0D6EIH5"/>
<reference evidence="13" key="1">
    <citation type="submission" date="2015-02" db="EMBL/GenBank/DDBJ databases">
        <authorList>
            <person name="Gon?alves P."/>
        </authorList>
    </citation>
    <scope>NUCLEOTIDE SEQUENCE [LARGE SCALE GENOMIC DNA]</scope>
</reference>
<evidence type="ECO:0000313" key="13">
    <source>
        <dbReference type="Proteomes" id="UP000243876"/>
    </source>
</evidence>
<dbReference type="InterPro" id="IPR020472">
    <property type="entry name" value="WD40_PAC1"/>
</dbReference>
<dbReference type="Proteomes" id="UP000243876">
    <property type="component" value="Unassembled WGS sequence"/>
</dbReference>
<dbReference type="InterPro" id="IPR007287">
    <property type="entry name" value="Sof1"/>
</dbReference>
<dbReference type="UniPathway" id="UPA00143"/>
<dbReference type="Pfam" id="PF04158">
    <property type="entry name" value="Sof1"/>
    <property type="match status" value="1"/>
</dbReference>
<dbReference type="GO" id="GO:0000462">
    <property type="term" value="P:maturation of SSU-rRNA from tricistronic rRNA transcript (SSU-rRNA, 5.8S rRNA, LSU-rRNA)"/>
    <property type="evidence" value="ECO:0007669"/>
    <property type="project" value="TreeGrafter"/>
</dbReference>
<organism evidence="12 13">
    <name type="scientific">Sporidiobolus salmonicolor</name>
    <name type="common">Yeast-like fungus</name>
    <name type="synonym">Sporobolomyces salmonicolor</name>
    <dbReference type="NCBI Taxonomy" id="5005"/>
    <lineage>
        <taxon>Eukaryota</taxon>
        <taxon>Fungi</taxon>
        <taxon>Dikarya</taxon>
        <taxon>Basidiomycota</taxon>
        <taxon>Pucciniomycotina</taxon>
        <taxon>Microbotryomycetes</taxon>
        <taxon>Sporidiobolales</taxon>
        <taxon>Sporidiobolaceae</taxon>
        <taxon>Sporobolomyces</taxon>
    </lineage>
</organism>
<sequence>MHRSLEGHLPSTSTGSAPVSRNLDPALHPFARSREYTRAVTAAKLERMFAKPFVASLEGHADGIYTMTKDESGSLGRVASGSGDGEVRVWDLGGQRTVWHVEGAHRGMVKGVAFSHPMVGEEGRAERKPAAAGGDKERGIKRKRTAVGFKGKGRAGLEEGMDGLDDDEYLEEQAELDVTESNGSNRILTCGVDKTVKLWDVKGSSGKSAKPLQTYNGKAGFNSISHHRYDPLFAAASDSIEIYDETKTAPISTLKFHTTSNSSVGEHIVCVAFNKSETSVLASSGSDRTVALYDLRSGKALGRVAMQMRVNQLVFNPLQPPILLCASEDHNLYTFDMRNLSTSTQVYKGHVGAVMTTDWSPTGREFVSGSYDRTIRLWKAGEGKSRDVVFSTLFTLDSRFVLSGSDDANLRIWKARAADKLGVVDKREQVQREYRAELRDKWSTVADVAKLERQRYLPKPIHQATKLRREMLDARANKEENRRRHAPKGIDPDELKPTAARKAAIHKVES</sequence>
<feature type="domain" description="Sof1-like protein" evidence="11">
    <location>
        <begin position="415"/>
        <end position="492"/>
    </location>
</feature>
<evidence type="ECO:0000256" key="8">
    <source>
        <dbReference type="ARBA" id="ARBA00032239"/>
    </source>
</evidence>
<comment type="similarity">
    <text evidence="2">Belongs to the WD repeat DCAF13/WDSOF1 family.</text>
</comment>
<gene>
    <name evidence="12" type="primary">SPOSA6832_01153</name>
</gene>
<accession>A0A0D6EIH5</accession>
<evidence type="ECO:0000256" key="9">
    <source>
        <dbReference type="PROSITE-ProRule" id="PRU00221"/>
    </source>
</evidence>
<dbReference type="PRINTS" id="PR00320">
    <property type="entry name" value="GPROTEINBRPT"/>
</dbReference>
<feature type="compositionally biased region" description="Basic and acidic residues" evidence="10">
    <location>
        <begin position="473"/>
        <end position="496"/>
    </location>
</feature>
<dbReference type="InterPro" id="IPR001680">
    <property type="entry name" value="WD40_rpt"/>
</dbReference>
<evidence type="ECO:0000256" key="5">
    <source>
        <dbReference type="ARBA" id="ARBA00022737"/>
    </source>
</evidence>
<dbReference type="OrthoDB" id="10249065at2759"/>
<protein>
    <recommendedName>
        <fullName evidence="3">DDB1- and CUL4-associated factor 13</fullName>
    </recommendedName>
    <alternativeName>
        <fullName evidence="8">WD repeat and SOF domain-containing protein 1</fullName>
    </alternativeName>
</protein>
<keyword evidence="5" id="KW-0677">Repeat</keyword>
<dbReference type="EMBL" id="CENE01000003">
    <property type="protein sequence ID" value="CEQ39603.1"/>
    <property type="molecule type" value="Genomic_DNA"/>
</dbReference>
<dbReference type="PROSITE" id="PS00678">
    <property type="entry name" value="WD_REPEATS_1"/>
    <property type="match status" value="1"/>
</dbReference>
<dbReference type="SUPFAM" id="SSF50978">
    <property type="entry name" value="WD40 repeat-like"/>
    <property type="match status" value="1"/>
</dbReference>
<dbReference type="PANTHER" id="PTHR22851:SF0">
    <property type="entry name" value="DDB1- AND CUL4-ASSOCIATED FACTOR 13"/>
    <property type="match status" value="1"/>
</dbReference>
<comment type="subcellular location">
    <subcellularLocation>
        <location evidence="1">Nucleus</location>
        <location evidence="1">Nucleolus</location>
    </subcellularLocation>
</comment>
<proteinExistence type="inferred from homology"/>
<dbReference type="PROSITE" id="PS50294">
    <property type="entry name" value="WD_REPEATS_REGION"/>
    <property type="match status" value="2"/>
</dbReference>
<dbReference type="SMART" id="SM00320">
    <property type="entry name" value="WD40"/>
    <property type="match status" value="7"/>
</dbReference>
<evidence type="ECO:0000256" key="3">
    <source>
        <dbReference type="ARBA" id="ARBA00021762"/>
    </source>
</evidence>
<keyword evidence="7" id="KW-0687">Ribonucleoprotein</keyword>
<keyword evidence="6" id="KW-0539">Nucleus</keyword>
<evidence type="ECO:0000256" key="1">
    <source>
        <dbReference type="ARBA" id="ARBA00004604"/>
    </source>
</evidence>
<evidence type="ECO:0000313" key="12">
    <source>
        <dbReference type="EMBL" id="CEQ39603.1"/>
    </source>
</evidence>
<keyword evidence="13" id="KW-1185">Reference proteome</keyword>
<dbReference type="InterPro" id="IPR051733">
    <property type="entry name" value="WD_repeat_DCAF13/WDSOF1"/>
</dbReference>
<evidence type="ECO:0000256" key="7">
    <source>
        <dbReference type="ARBA" id="ARBA00023274"/>
    </source>
</evidence>
<dbReference type="Pfam" id="PF00400">
    <property type="entry name" value="WD40"/>
    <property type="match status" value="5"/>
</dbReference>
<dbReference type="GO" id="GO:0032040">
    <property type="term" value="C:small-subunit processome"/>
    <property type="evidence" value="ECO:0007669"/>
    <property type="project" value="TreeGrafter"/>
</dbReference>
<dbReference type="InterPro" id="IPR036322">
    <property type="entry name" value="WD40_repeat_dom_sf"/>
</dbReference>
<evidence type="ECO:0000256" key="6">
    <source>
        <dbReference type="ARBA" id="ARBA00023242"/>
    </source>
</evidence>
<keyword evidence="4 9" id="KW-0853">WD repeat</keyword>
<feature type="repeat" description="WD" evidence="9">
    <location>
        <begin position="57"/>
        <end position="92"/>
    </location>
</feature>
<dbReference type="Gene3D" id="2.130.10.10">
    <property type="entry name" value="YVTN repeat-like/Quinoprotein amine dehydrogenase"/>
    <property type="match status" value="2"/>
</dbReference>
<feature type="region of interest" description="Disordered" evidence="10">
    <location>
        <begin position="473"/>
        <end position="510"/>
    </location>
</feature>
<evidence type="ECO:0000259" key="11">
    <source>
        <dbReference type="Pfam" id="PF04158"/>
    </source>
</evidence>
<dbReference type="PROSITE" id="PS50082">
    <property type="entry name" value="WD_REPEATS_2"/>
    <property type="match status" value="3"/>
</dbReference>
<name>A0A0D6EIH5_SPOSA</name>
<feature type="region of interest" description="Disordered" evidence="10">
    <location>
        <begin position="1"/>
        <end position="24"/>
    </location>
</feature>
<evidence type="ECO:0000256" key="10">
    <source>
        <dbReference type="SAM" id="MobiDB-lite"/>
    </source>
</evidence>